<comment type="similarity">
    <text evidence="1 3">Belongs to the N-Me-Phe pilin family.</text>
</comment>
<evidence type="ECO:0000256" key="3">
    <source>
        <dbReference type="RuleBase" id="RU000389"/>
    </source>
</evidence>
<evidence type="ECO:0000313" key="5">
    <source>
        <dbReference type="EMBL" id="KHF26233.1"/>
    </source>
</evidence>
<evidence type="ECO:0000313" key="8">
    <source>
        <dbReference type="Proteomes" id="UP000190962"/>
    </source>
</evidence>
<keyword evidence="7" id="KW-1185">Reference proteome</keyword>
<dbReference type="PATRIC" id="fig|2340.3.peg.745"/>
<dbReference type="PANTHER" id="PTHR30093:SF34">
    <property type="entry name" value="PREPILIN PEPTIDASE-DEPENDENT PROTEIN D"/>
    <property type="match status" value="1"/>
</dbReference>
<gene>
    <name evidence="5" type="primary">pilA2</name>
    <name evidence="6" type="ORF">BOV88_02585</name>
    <name evidence="5" type="ORF">JV46_15660</name>
</gene>
<dbReference type="GO" id="GO:0043107">
    <property type="term" value="P:type IV pilus-dependent motility"/>
    <property type="evidence" value="ECO:0007669"/>
    <property type="project" value="TreeGrafter"/>
</dbReference>
<evidence type="ECO:0000256" key="4">
    <source>
        <dbReference type="SAM" id="Phobius"/>
    </source>
</evidence>
<dbReference type="RefSeq" id="WP_043115974.1">
    <property type="nucleotide sequence ID" value="NZ_JRAA01000001.1"/>
</dbReference>
<dbReference type="PROSITE" id="PS00409">
    <property type="entry name" value="PROKAR_NTER_METHYL"/>
    <property type="match status" value="1"/>
</dbReference>
<sequence length="150" mass="15708">MKDVNKQVRKEQGFTLIELMIVVAIIGILAALALPAYQDYTVRAKVSEGIMLASKCKASVEEARQSGVSNDADDWNCGEGGSSTSPITDYVDQLATDTSGNITIHFDTDLTGDDNEIVLGVPATVGGTWSCGPAASGGVDTKYLPSTCSD</sequence>
<protein>
    <submittedName>
        <fullName evidence="5">Type IV pilus assembly major pilin protein PilA2</fullName>
    </submittedName>
</protein>
<name>A0A0B0H7R9_SOVGS</name>
<dbReference type="InterPro" id="IPR045584">
    <property type="entry name" value="Pilin-like"/>
</dbReference>
<dbReference type="Pfam" id="PF07963">
    <property type="entry name" value="N_methyl"/>
    <property type="match status" value="1"/>
</dbReference>
<evidence type="ECO:0000313" key="7">
    <source>
        <dbReference type="Proteomes" id="UP000030856"/>
    </source>
</evidence>
<dbReference type="EMBL" id="MPNX01000002">
    <property type="protein sequence ID" value="OOY35944.1"/>
    <property type="molecule type" value="Genomic_DNA"/>
</dbReference>
<proteinExistence type="inferred from homology"/>
<evidence type="ECO:0000256" key="1">
    <source>
        <dbReference type="ARBA" id="ARBA00005233"/>
    </source>
</evidence>
<dbReference type="EMBL" id="JRAA01000001">
    <property type="protein sequence ID" value="KHF26233.1"/>
    <property type="molecule type" value="Genomic_DNA"/>
</dbReference>
<keyword evidence="2" id="KW-0488">Methylation</keyword>
<keyword evidence="3" id="KW-0281">Fimbrium</keyword>
<dbReference type="Proteomes" id="UP000190962">
    <property type="component" value="Unassembled WGS sequence"/>
</dbReference>
<keyword evidence="4" id="KW-1133">Transmembrane helix</keyword>
<comment type="caution">
    <text evidence="5">The sequence shown here is derived from an EMBL/GenBank/DDBJ whole genome shotgun (WGS) entry which is preliminary data.</text>
</comment>
<dbReference type="GO" id="GO:0044096">
    <property type="term" value="C:type IV pilus"/>
    <property type="evidence" value="ECO:0007669"/>
    <property type="project" value="TreeGrafter"/>
</dbReference>
<dbReference type="InterPro" id="IPR001082">
    <property type="entry name" value="Pilin"/>
</dbReference>
<dbReference type="OrthoDB" id="5767514at2"/>
<dbReference type="PANTHER" id="PTHR30093">
    <property type="entry name" value="GENERAL SECRETION PATHWAY PROTEIN G"/>
    <property type="match status" value="1"/>
</dbReference>
<dbReference type="NCBIfam" id="TIGR02532">
    <property type="entry name" value="IV_pilin_GFxxxE"/>
    <property type="match status" value="1"/>
</dbReference>
<keyword evidence="4" id="KW-0472">Membrane</keyword>
<dbReference type="SUPFAM" id="SSF54523">
    <property type="entry name" value="Pili subunits"/>
    <property type="match status" value="1"/>
</dbReference>
<dbReference type="Pfam" id="PF00114">
    <property type="entry name" value="Pilin"/>
    <property type="match status" value="1"/>
</dbReference>
<dbReference type="GO" id="GO:0007155">
    <property type="term" value="P:cell adhesion"/>
    <property type="evidence" value="ECO:0007669"/>
    <property type="project" value="InterPro"/>
</dbReference>
<dbReference type="eggNOG" id="COG4969">
    <property type="taxonomic scope" value="Bacteria"/>
</dbReference>
<evidence type="ECO:0000256" key="2">
    <source>
        <dbReference type="ARBA" id="ARBA00022481"/>
    </source>
</evidence>
<dbReference type="InterPro" id="IPR012902">
    <property type="entry name" value="N_methyl_site"/>
</dbReference>
<dbReference type="AlphaFoldDB" id="A0A0B0H7R9"/>
<dbReference type="Gene3D" id="3.30.700.10">
    <property type="entry name" value="Glycoprotein, Type 4 Pilin"/>
    <property type="match status" value="1"/>
</dbReference>
<dbReference type="STRING" id="2340.JV46_15660"/>
<organism evidence="5 7">
    <name type="scientific">Solemya velum gill symbiont</name>
    <dbReference type="NCBI Taxonomy" id="2340"/>
    <lineage>
        <taxon>Bacteria</taxon>
        <taxon>Pseudomonadati</taxon>
        <taxon>Pseudomonadota</taxon>
        <taxon>Gammaproteobacteria</taxon>
        <taxon>sulfur-oxidizing symbionts</taxon>
    </lineage>
</organism>
<reference evidence="5 7" key="1">
    <citation type="journal article" date="2014" name="BMC Genomics">
        <title>The genome of the intracellular bacterium of the coastal bivalve, Solemya velum: a blueprint for thriving in and out of symbiosis.</title>
        <authorList>
            <person name="Dmytrenko O."/>
            <person name="Russell S.L."/>
            <person name="Loo W.T."/>
            <person name="Fontanez K.M."/>
            <person name="Liao L."/>
            <person name="Roeselers G."/>
            <person name="Sharma R."/>
            <person name="Stewart F.J."/>
            <person name="Newton I.L."/>
            <person name="Woyke T."/>
            <person name="Wu D."/>
            <person name="Lang J.M."/>
            <person name="Eisen J.A."/>
            <person name="Cavanaugh C.M."/>
        </authorList>
    </citation>
    <scope>NUCLEOTIDE SEQUENCE [LARGE SCALE GENOMIC DNA]</scope>
    <source>
        <strain evidence="5 7">WH</strain>
    </source>
</reference>
<accession>A0A0B0H7R9</accession>
<evidence type="ECO:0000313" key="6">
    <source>
        <dbReference type="EMBL" id="OOY35944.1"/>
    </source>
</evidence>
<reference evidence="6 8" key="2">
    <citation type="submission" date="2016-11" db="EMBL/GenBank/DDBJ databases">
        <title>Mixed transmission modes and dynamic genome evolution in an obligate animal-bacterial symbiosis.</title>
        <authorList>
            <person name="Russell S.L."/>
            <person name="Corbett-Detig R.B."/>
            <person name="Cavanaugh C.M."/>
        </authorList>
    </citation>
    <scope>NUCLEOTIDE SEQUENCE [LARGE SCALE GENOMIC DNA]</scope>
    <source>
        <strain evidence="6">MA-KB16</strain>
    </source>
</reference>
<feature type="transmembrane region" description="Helical" evidence="4">
    <location>
        <begin position="12"/>
        <end position="37"/>
    </location>
</feature>
<dbReference type="Proteomes" id="UP000030856">
    <property type="component" value="Unassembled WGS sequence"/>
</dbReference>
<dbReference type="GeneID" id="86991161"/>
<keyword evidence="4" id="KW-0812">Transmembrane</keyword>